<dbReference type="InterPro" id="IPR001680">
    <property type="entry name" value="WD40_rpt"/>
</dbReference>
<evidence type="ECO:0000313" key="13">
    <source>
        <dbReference type="Proteomes" id="UP000001744"/>
    </source>
</evidence>
<dbReference type="GO" id="GO:0005634">
    <property type="term" value="C:nucleus"/>
    <property type="evidence" value="ECO:0007669"/>
    <property type="project" value="UniProtKB-SubCell"/>
</dbReference>
<dbReference type="PROSITE" id="PS50294">
    <property type="entry name" value="WD_REPEATS_REGION"/>
    <property type="match status" value="3"/>
</dbReference>
<dbReference type="InterPro" id="IPR011047">
    <property type="entry name" value="Quinoprotein_ADH-like_sf"/>
</dbReference>
<evidence type="ECO:0000313" key="12">
    <source>
        <dbReference type="JaponicusDB" id="SJAG_04704"/>
    </source>
</evidence>
<dbReference type="SUPFAM" id="SSF50998">
    <property type="entry name" value="Quinoprotein alcohol dehydrogenase-like"/>
    <property type="match status" value="2"/>
</dbReference>
<feature type="repeat" description="WD" evidence="10">
    <location>
        <begin position="597"/>
        <end position="640"/>
    </location>
</feature>
<dbReference type="GO" id="GO:0005737">
    <property type="term" value="C:cytoplasm"/>
    <property type="evidence" value="ECO:0007669"/>
    <property type="project" value="UniProtKB-SubCell"/>
</dbReference>
<comment type="pathway">
    <text evidence="3">tRNA modification; 5-methoxycarbonylmethyl-2-thiouridine-tRNA biosynthesis.</text>
</comment>
<dbReference type="InterPro" id="IPR015943">
    <property type="entry name" value="WD40/YVTN_repeat-like_dom_sf"/>
</dbReference>
<feature type="repeat" description="WD" evidence="10">
    <location>
        <begin position="47"/>
        <end position="81"/>
    </location>
</feature>
<evidence type="ECO:0000256" key="1">
    <source>
        <dbReference type="ARBA" id="ARBA00004123"/>
    </source>
</evidence>
<evidence type="ECO:0000256" key="8">
    <source>
        <dbReference type="ARBA" id="ARBA00022737"/>
    </source>
</evidence>
<keyword evidence="13" id="KW-1185">Reference proteome</keyword>
<comment type="similarity">
    <text evidence="4">Belongs to the WD repeat ELP2 family.</text>
</comment>
<evidence type="ECO:0000256" key="2">
    <source>
        <dbReference type="ARBA" id="ARBA00004496"/>
    </source>
</evidence>
<dbReference type="UniPathway" id="UPA00988"/>
<dbReference type="GO" id="GO:0033588">
    <property type="term" value="C:elongator holoenzyme complex"/>
    <property type="evidence" value="ECO:0000318"/>
    <property type="project" value="GO_Central"/>
</dbReference>
<comment type="subcellular location">
    <subcellularLocation>
        <location evidence="2">Cytoplasm</location>
    </subcellularLocation>
    <subcellularLocation>
        <location evidence="1">Nucleus</location>
    </subcellularLocation>
</comment>
<organism evidence="11 13">
    <name type="scientific">Schizosaccharomyces japonicus (strain yFS275 / FY16936)</name>
    <name type="common">Fission yeast</name>
    <dbReference type="NCBI Taxonomy" id="402676"/>
    <lineage>
        <taxon>Eukaryota</taxon>
        <taxon>Fungi</taxon>
        <taxon>Dikarya</taxon>
        <taxon>Ascomycota</taxon>
        <taxon>Taphrinomycotina</taxon>
        <taxon>Schizosaccharomycetes</taxon>
        <taxon>Schizosaccharomycetales</taxon>
        <taxon>Schizosaccharomycetaceae</taxon>
        <taxon>Schizosaccharomyces</taxon>
    </lineage>
</organism>
<dbReference type="GeneID" id="7051494"/>
<name>B6K7J1_SCHJY</name>
<evidence type="ECO:0000256" key="4">
    <source>
        <dbReference type="ARBA" id="ARBA00005881"/>
    </source>
</evidence>
<dbReference type="OrthoDB" id="27911at2759"/>
<dbReference type="SMART" id="SM00320">
    <property type="entry name" value="WD40"/>
    <property type="match status" value="11"/>
</dbReference>
<reference evidence="11 13" key="1">
    <citation type="journal article" date="2011" name="Science">
        <title>Comparative functional genomics of the fission yeasts.</title>
        <authorList>
            <person name="Rhind N."/>
            <person name="Chen Z."/>
            <person name="Yassour M."/>
            <person name="Thompson D.A."/>
            <person name="Haas B.J."/>
            <person name="Habib N."/>
            <person name="Wapinski I."/>
            <person name="Roy S."/>
            <person name="Lin M.F."/>
            <person name="Heiman D.I."/>
            <person name="Young S.K."/>
            <person name="Furuya K."/>
            <person name="Guo Y."/>
            <person name="Pidoux A."/>
            <person name="Chen H.M."/>
            <person name="Robbertse B."/>
            <person name="Goldberg J.M."/>
            <person name="Aoki K."/>
            <person name="Bayne E.H."/>
            <person name="Berlin A.M."/>
            <person name="Desjardins C.A."/>
            <person name="Dobbs E."/>
            <person name="Dukaj L."/>
            <person name="Fan L."/>
            <person name="FitzGerald M.G."/>
            <person name="French C."/>
            <person name="Gujja S."/>
            <person name="Hansen K."/>
            <person name="Keifenheim D."/>
            <person name="Levin J.Z."/>
            <person name="Mosher R.A."/>
            <person name="Mueller C.A."/>
            <person name="Pfiffner J."/>
            <person name="Priest M."/>
            <person name="Russ C."/>
            <person name="Smialowska A."/>
            <person name="Swoboda P."/>
            <person name="Sykes S.M."/>
            <person name="Vaughn M."/>
            <person name="Vengrova S."/>
            <person name="Yoder R."/>
            <person name="Zeng Q."/>
            <person name="Allshire R."/>
            <person name="Baulcombe D."/>
            <person name="Birren B.W."/>
            <person name="Brown W."/>
            <person name="Ekwall K."/>
            <person name="Kellis M."/>
            <person name="Leatherwood J."/>
            <person name="Levin H."/>
            <person name="Margalit H."/>
            <person name="Martienssen R."/>
            <person name="Nieduszynski C.A."/>
            <person name="Spatafora J.W."/>
            <person name="Friedman N."/>
            <person name="Dalgaard J.Z."/>
            <person name="Baumann P."/>
            <person name="Niki H."/>
            <person name="Regev A."/>
            <person name="Nusbaum C."/>
        </authorList>
    </citation>
    <scope>NUCLEOTIDE SEQUENCE [LARGE SCALE GENOMIC DNA]</scope>
    <source>
        <strain evidence="13">yFS275 / FY16936</strain>
    </source>
</reference>
<evidence type="ECO:0000313" key="11">
    <source>
        <dbReference type="EMBL" id="EEB09495.1"/>
    </source>
</evidence>
<gene>
    <name evidence="12" type="primary">elp2</name>
    <name evidence="11" type="ORF">SJAG_04704</name>
</gene>
<dbReference type="STRING" id="402676.B6K7J1"/>
<evidence type="ECO:0000256" key="5">
    <source>
        <dbReference type="ARBA" id="ARBA00020267"/>
    </source>
</evidence>
<evidence type="ECO:0000256" key="3">
    <source>
        <dbReference type="ARBA" id="ARBA00005043"/>
    </source>
</evidence>
<dbReference type="PROSITE" id="PS50082">
    <property type="entry name" value="WD_REPEATS_2"/>
    <property type="match status" value="5"/>
</dbReference>
<evidence type="ECO:0000256" key="6">
    <source>
        <dbReference type="ARBA" id="ARBA00022490"/>
    </source>
</evidence>
<feature type="repeat" description="WD" evidence="10">
    <location>
        <begin position="347"/>
        <end position="378"/>
    </location>
</feature>
<dbReference type="Pfam" id="PF00400">
    <property type="entry name" value="WD40"/>
    <property type="match status" value="6"/>
</dbReference>
<dbReference type="PANTHER" id="PTHR44111">
    <property type="entry name" value="ELONGATOR COMPLEX PROTEIN 2"/>
    <property type="match status" value="1"/>
</dbReference>
<keyword evidence="9" id="KW-0539">Nucleus</keyword>
<accession>B6K7J1</accession>
<dbReference type="GO" id="GO:0032447">
    <property type="term" value="P:protein urmylation"/>
    <property type="evidence" value="ECO:0007669"/>
    <property type="project" value="EnsemblFungi"/>
</dbReference>
<keyword evidence="8" id="KW-0677">Repeat</keyword>
<evidence type="ECO:0000256" key="10">
    <source>
        <dbReference type="PROSITE-ProRule" id="PRU00221"/>
    </source>
</evidence>
<dbReference type="InterPro" id="IPR037289">
    <property type="entry name" value="Elp2"/>
</dbReference>
<feature type="repeat" description="WD" evidence="10">
    <location>
        <begin position="245"/>
        <end position="277"/>
    </location>
</feature>
<feature type="repeat" description="WD" evidence="10">
    <location>
        <begin position="166"/>
        <end position="202"/>
    </location>
</feature>
<dbReference type="HOGENOM" id="CLU_006430_0_0_1"/>
<dbReference type="OMA" id="ENFRHIS"/>
<dbReference type="EMBL" id="KE651168">
    <property type="protein sequence ID" value="EEB09495.1"/>
    <property type="molecule type" value="Genomic_DNA"/>
</dbReference>
<dbReference type="Proteomes" id="UP000001744">
    <property type="component" value="Unassembled WGS sequence"/>
</dbReference>
<dbReference type="JaponicusDB" id="SJAG_04704">
    <property type="gene designation" value="elp2"/>
</dbReference>
<dbReference type="GO" id="GO:0002098">
    <property type="term" value="P:tRNA wobble uridine modification"/>
    <property type="evidence" value="ECO:0007669"/>
    <property type="project" value="EnsemblFungi"/>
</dbReference>
<dbReference type="Gene3D" id="2.130.10.10">
    <property type="entry name" value="YVTN repeat-like/Quinoprotein amine dehydrogenase"/>
    <property type="match status" value="3"/>
</dbReference>
<keyword evidence="7 10" id="KW-0853">WD repeat</keyword>
<dbReference type="eggNOG" id="KOG1063">
    <property type="taxonomic scope" value="Eukaryota"/>
</dbReference>
<dbReference type="RefSeq" id="XP_002175788.1">
    <property type="nucleotide sequence ID" value="XM_002175752.1"/>
</dbReference>
<keyword evidence="6" id="KW-0963">Cytoplasm</keyword>
<dbReference type="VEuPathDB" id="FungiDB:SJAG_04704"/>
<evidence type="ECO:0000256" key="7">
    <source>
        <dbReference type="ARBA" id="ARBA00022574"/>
    </source>
</evidence>
<dbReference type="GO" id="GO:0006357">
    <property type="term" value="P:regulation of transcription by RNA polymerase II"/>
    <property type="evidence" value="ECO:0007669"/>
    <property type="project" value="EnsemblFungi"/>
</dbReference>
<sequence>MFQYEALITGCNRIPAAASWASNDILAFGAESLVAVGDPLHGINCLLSGHKTTINCVNFLQYDDALLIFSASIDGELKCWKKGGDYGYDCVFTTTLSSSINCMCIYDGIVVCGCSDGTCSVFSWDITKQELVKHTKIELENCIPMALSMIYTSSNDAKEFRLATRLLGHVDWVRCLEFYTNSNSKITLASGSQDKLIRLWSLTLQAEEDAPKDEETELGEELLMNKPFKFEHSGMNMQIVFDALLLGHEDWIMTIKWNSTGDALLSSSTDSSLIIWEADKQTGIWIIAERLGDIASSHGSTTATGSAGGFWGGLWKPDDSAVACWGRTGGWRIWVNESGEWVQKCSISGHAAPVKCVSWEPEGRYFLSTGLDQTTRLFAPLKNGEWHEMARPQIHGYDMNSLYVVSATRFISCADEKVMRVFDMPITILRFLNRICGIVLNEKSLPEAANVPLLALSNKAITSTETGTLNAEELQQPITAVIDSLNDAPLEEHLQRLTLFPEVEKLYGHGYEVYACCATKDCAILASACKSQTPDHAVIRLYETATWKQTQVLSGHSLTITTLKFSYDDKYLLSTGRDRLVCLHKRIEDSFEPYATLKSHSRIVWDASWAPSSAGYVFATGSRDKFVKFWKLDEETKSAKNVSALQFPTPVTAVDFAPFLYQDKLLFAVGTESGALFIWQCPHQDLTKWKPTKVPNELNPGKTITCLSWRPVLCDSTVQLLVASDDTSVRILNIKLTEL</sequence>
<dbReference type="AlphaFoldDB" id="B6K7J1"/>
<evidence type="ECO:0000256" key="9">
    <source>
        <dbReference type="ARBA" id="ARBA00023242"/>
    </source>
</evidence>
<dbReference type="GO" id="GO:0008017">
    <property type="term" value="F:microtubule binding"/>
    <property type="evidence" value="ECO:0007669"/>
    <property type="project" value="EnsemblFungi"/>
</dbReference>
<dbReference type="FunFam" id="2.130.10.10:FF:000400">
    <property type="entry name" value="Elongator acetyltransferase complex subunit 2"/>
    <property type="match status" value="1"/>
</dbReference>
<protein>
    <recommendedName>
        <fullName evidence="5">Elongator complex protein 2</fullName>
    </recommendedName>
</protein>
<dbReference type="PANTHER" id="PTHR44111:SF1">
    <property type="entry name" value="ELONGATOR COMPLEX PROTEIN 2"/>
    <property type="match status" value="1"/>
</dbReference>
<proteinExistence type="inferred from homology"/>